<evidence type="ECO:0000259" key="2">
    <source>
        <dbReference type="PROSITE" id="PS50075"/>
    </source>
</evidence>
<gene>
    <name evidence="3" type="ORF">DEJ48_38005</name>
</gene>
<accession>A0A5P2C7T5</accession>
<feature type="domain" description="Carrier" evidence="2">
    <location>
        <begin position="30"/>
        <end position="104"/>
    </location>
</feature>
<dbReference type="SUPFAM" id="SSF47336">
    <property type="entry name" value="ACP-like"/>
    <property type="match status" value="1"/>
</dbReference>
<dbReference type="OrthoDB" id="3631648at2"/>
<dbReference type="Gene3D" id="1.10.1200.10">
    <property type="entry name" value="ACP-like"/>
    <property type="match status" value="1"/>
</dbReference>
<sequence length="106" mass="11460">MHPLPPVTRDLPCGGAFPSRPSRPRSGTDVEATERVTVLLQKNFGVRLDDVSSDAPLYQLSIDSLALEELLLLIEDECAIDLADKTLSSRDTVATLMAVVRQKAAA</sequence>
<proteinExistence type="predicted"/>
<feature type="region of interest" description="Disordered" evidence="1">
    <location>
        <begin position="1"/>
        <end position="31"/>
    </location>
</feature>
<dbReference type="PROSITE" id="PS50075">
    <property type="entry name" value="CARRIER"/>
    <property type="match status" value="1"/>
</dbReference>
<evidence type="ECO:0000313" key="3">
    <source>
        <dbReference type="EMBL" id="QES38447.1"/>
    </source>
</evidence>
<dbReference type="AlphaFoldDB" id="A0A5P2C7T5"/>
<reference evidence="3 4" key="1">
    <citation type="submission" date="2018-05" db="EMBL/GenBank/DDBJ databases">
        <title>Streptomyces venezuelae.</title>
        <authorList>
            <person name="Kim W."/>
            <person name="Lee N."/>
            <person name="Cho B.-K."/>
        </authorList>
    </citation>
    <scope>NUCLEOTIDE SEQUENCE [LARGE SCALE GENOMIC DNA]</scope>
    <source>
        <strain evidence="3 4">ATCC 14584</strain>
    </source>
</reference>
<dbReference type="Pfam" id="PF00550">
    <property type="entry name" value="PP-binding"/>
    <property type="match status" value="1"/>
</dbReference>
<dbReference type="EMBL" id="CP029192">
    <property type="protein sequence ID" value="QES38447.1"/>
    <property type="molecule type" value="Genomic_DNA"/>
</dbReference>
<dbReference type="InterPro" id="IPR009081">
    <property type="entry name" value="PP-bd_ACP"/>
</dbReference>
<name>A0A5P2C7T5_STRVZ</name>
<evidence type="ECO:0000313" key="4">
    <source>
        <dbReference type="Proteomes" id="UP000322927"/>
    </source>
</evidence>
<organism evidence="3 4">
    <name type="scientific">Streptomyces venezuelae</name>
    <dbReference type="NCBI Taxonomy" id="54571"/>
    <lineage>
        <taxon>Bacteria</taxon>
        <taxon>Bacillati</taxon>
        <taxon>Actinomycetota</taxon>
        <taxon>Actinomycetes</taxon>
        <taxon>Kitasatosporales</taxon>
        <taxon>Streptomycetaceae</taxon>
        <taxon>Streptomyces</taxon>
    </lineage>
</organism>
<dbReference type="InterPro" id="IPR036736">
    <property type="entry name" value="ACP-like_sf"/>
</dbReference>
<protein>
    <submittedName>
        <fullName evidence="3">Acyl carrier protein</fullName>
    </submittedName>
</protein>
<dbReference type="Proteomes" id="UP000322927">
    <property type="component" value="Chromosome"/>
</dbReference>
<evidence type="ECO:0000256" key="1">
    <source>
        <dbReference type="SAM" id="MobiDB-lite"/>
    </source>
</evidence>